<reference evidence="3" key="1">
    <citation type="submission" date="2020-02" db="EMBL/GenBank/DDBJ databases">
        <title>A new Streptomyces sp. for controlling soil-borne diseases.</title>
        <authorList>
            <person name="Li X."/>
            <person name="Tian Y."/>
            <person name="Gao K."/>
        </authorList>
    </citation>
    <scope>NUCLEOTIDE SEQUENCE [LARGE SCALE GENOMIC DNA]</scope>
    <source>
        <strain evidence="3">0250</strain>
    </source>
</reference>
<dbReference type="Proteomes" id="UP000476310">
    <property type="component" value="Unassembled WGS sequence"/>
</dbReference>
<protein>
    <recommendedName>
        <fullName evidence="2">SHOCT domain-containing protein</fullName>
    </recommendedName>
</protein>
<comment type="caution">
    <text evidence="3">The sequence shown here is derived from an EMBL/GenBank/DDBJ whole genome shotgun (WGS) entry which is preliminary data.</text>
</comment>
<evidence type="ECO:0000259" key="2">
    <source>
        <dbReference type="Pfam" id="PF09851"/>
    </source>
</evidence>
<organism evidence="3 4">
    <name type="scientific">Streptomyces rhizosphaericus</name>
    <dbReference type="NCBI Taxonomy" id="114699"/>
    <lineage>
        <taxon>Bacteria</taxon>
        <taxon>Bacillati</taxon>
        <taxon>Actinomycetota</taxon>
        <taxon>Actinomycetes</taxon>
        <taxon>Kitasatosporales</taxon>
        <taxon>Streptomycetaceae</taxon>
        <taxon>Streptomyces</taxon>
        <taxon>Streptomyces violaceusniger group</taxon>
    </lineage>
</organism>
<keyword evidence="1" id="KW-0472">Membrane</keyword>
<accession>A0A6G4A6Y1</accession>
<keyword evidence="1" id="KW-1133">Transmembrane helix</keyword>
<evidence type="ECO:0000313" key="4">
    <source>
        <dbReference type="Proteomes" id="UP000476310"/>
    </source>
</evidence>
<sequence>MAMMWWYEGGWGGWLMMVLSFVLFWALVIMGLIALIHYVRDTRRSGPTGSPAERGWGHRQERAEDVLAERFAHGEIDEDEYKRRLALLRER</sequence>
<evidence type="ECO:0000256" key="1">
    <source>
        <dbReference type="SAM" id="Phobius"/>
    </source>
</evidence>
<keyword evidence="4" id="KW-1185">Reference proteome</keyword>
<gene>
    <name evidence="3" type="ORF">G4H13_01530</name>
</gene>
<dbReference type="EMBL" id="JAAIKT010000001">
    <property type="protein sequence ID" value="NEW69123.1"/>
    <property type="molecule type" value="Genomic_DNA"/>
</dbReference>
<dbReference type="InterPro" id="IPR018649">
    <property type="entry name" value="SHOCT"/>
</dbReference>
<dbReference type="Pfam" id="PF09851">
    <property type="entry name" value="SHOCT"/>
    <property type="match status" value="1"/>
</dbReference>
<feature type="domain" description="SHOCT" evidence="2">
    <location>
        <begin position="63"/>
        <end position="88"/>
    </location>
</feature>
<dbReference type="AlphaFoldDB" id="A0A6G4A6Y1"/>
<keyword evidence="1" id="KW-0812">Transmembrane</keyword>
<proteinExistence type="predicted"/>
<evidence type="ECO:0000313" key="3">
    <source>
        <dbReference type="EMBL" id="NEW69123.1"/>
    </source>
</evidence>
<name>A0A6G4A6Y1_9ACTN</name>
<feature type="transmembrane region" description="Helical" evidence="1">
    <location>
        <begin position="12"/>
        <end position="36"/>
    </location>
</feature>